<feature type="transmembrane region" description="Helical" evidence="1">
    <location>
        <begin position="20"/>
        <end position="38"/>
    </location>
</feature>
<evidence type="ECO:0000313" key="2">
    <source>
        <dbReference type="EMBL" id="OGC08808.1"/>
    </source>
</evidence>
<comment type="caution">
    <text evidence="2">The sequence shown here is derived from an EMBL/GenBank/DDBJ whole genome shotgun (WGS) entry which is preliminary data.</text>
</comment>
<reference evidence="2 3" key="1">
    <citation type="journal article" date="2016" name="Nat. Commun.">
        <title>Thousands of microbial genomes shed light on interconnected biogeochemical processes in an aquifer system.</title>
        <authorList>
            <person name="Anantharaman K."/>
            <person name="Brown C.T."/>
            <person name="Hug L.A."/>
            <person name="Sharon I."/>
            <person name="Castelle C.J."/>
            <person name="Probst A.J."/>
            <person name="Thomas B.C."/>
            <person name="Singh A."/>
            <person name="Wilkins M.J."/>
            <person name="Karaoz U."/>
            <person name="Brodie E.L."/>
            <person name="Williams K.H."/>
            <person name="Hubbard S.S."/>
            <person name="Banfield J.F."/>
        </authorList>
    </citation>
    <scope>NUCLEOTIDE SEQUENCE [LARGE SCALE GENOMIC DNA]</scope>
</reference>
<evidence type="ECO:0000313" key="3">
    <source>
        <dbReference type="Proteomes" id="UP000179095"/>
    </source>
</evidence>
<name>A0A1F4RKW9_UNCSA</name>
<protein>
    <submittedName>
        <fullName evidence="2">Uncharacterized protein</fullName>
    </submittedName>
</protein>
<accession>A0A1F4RKW9</accession>
<dbReference type="EMBL" id="METQ01000047">
    <property type="protein sequence ID" value="OGC08808.1"/>
    <property type="molecule type" value="Genomic_DNA"/>
</dbReference>
<feature type="transmembrane region" description="Helical" evidence="1">
    <location>
        <begin position="83"/>
        <end position="104"/>
    </location>
</feature>
<gene>
    <name evidence="2" type="ORF">A3F86_02220</name>
</gene>
<dbReference type="Pfam" id="PF05552">
    <property type="entry name" value="MS_channel_1st_1"/>
    <property type="match status" value="2"/>
</dbReference>
<organism evidence="2 3">
    <name type="scientific">candidate division WOR-1 bacterium RIFCSPLOWO2_12_FULL_45_9</name>
    <dbReference type="NCBI Taxonomy" id="1802568"/>
    <lineage>
        <taxon>Bacteria</taxon>
        <taxon>Bacillati</taxon>
        <taxon>Saganbacteria</taxon>
    </lineage>
</organism>
<feature type="transmembrane region" description="Helical" evidence="1">
    <location>
        <begin position="110"/>
        <end position="136"/>
    </location>
</feature>
<dbReference type="AlphaFoldDB" id="A0A1F4RKW9"/>
<dbReference type="InterPro" id="IPR045275">
    <property type="entry name" value="MscS_archaea/bacteria_type"/>
</dbReference>
<feature type="transmembrane region" description="Helical" evidence="1">
    <location>
        <begin position="157"/>
        <end position="176"/>
    </location>
</feature>
<feature type="transmembrane region" description="Helical" evidence="1">
    <location>
        <begin position="182"/>
        <end position="203"/>
    </location>
</feature>
<dbReference type="PANTHER" id="PTHR30221">
    <property type="entry name" value="SMALL-CONDUCTANCE MECHANOSENSITIVE CHANNEL"/>
    <property type="match status" value="1"/>
</dbReference>
<dbReference type="Gene3D" id="1.10.287.1260">
    <property type="match status" value="1"/>
</dbReference>
<dbReference type="STRING" id="1802568.A3F86_02220"/>
<dbReference type="PANTHER" id="PTHR30221:SF1">
    <property type="entry name" value="SMALL-CONDUCTANCE MECHANOSENSITIVE CHANNEL"/>
    <property type="match status" value="1"/>
</dbReference>
<keyword evidence="1" id="KW-0472">Membrane</keyword>
<sequence length="218" mass="22956">MTVQGLVASLNQVFFSVYPLVSNLILALLLLLTGILIAKGLGSLTTVAFKTVGLDNAAEKTGLVEILQKGNIKSNASQLLGDLVYWFIVFVVVIGVAGIFGLAVDSVLNSIFTYMGIVFLAALILGVGLFLASLISGIVRVIMSNLGLEGAKTASRIIYYIVIIFTFLAALGELGFSPDWTPQIGVILGMPALAAAIAFGLGCKDMAADFLYNLFKGK</sequence>
<keyword evidence="1" id="KW-0812">Transmembrane</keyword>
<evidence type="ECO:0000256" key="1">
    <source>
        <dbReference type="SAM" id="Phobius"/>
    </source>
</evidence>
<dbReference type="GO" id="GO:0008381">
    <property type="term" value="F:mechanosensitive monoatomic ion channel activity"/>
    <property type="evidence" value="ECO:0007669"/>
    <property type="project" value="InterPro"/>
</dbReference>
<dbReference type="InterPro" id="IPR008910">
    <property type="entry name" value="MSC_TM_helix"/>
</dbReference>
<dbReference type="Proteomes" id="UP000179095">
    <property type="component" value="Unassembled WGS sequence"/>
</dbReference>
<keyword evidence="1" id="KW-1133">Transmembrane helix</keyword>
<proteinExistence type="predicted"/>